<dbReference type="InParanoid" id="L8G571"/>
<gene>
    <name evidence="2" type="ORF">GMDG_00484</name>
</gene>
<dbReference type="Proteomes" id="UP000011064">
    <property type="component" value="Unassembled WGS sequence"/>
</dbReference>
<organism evidence="2 3">
    <name type="scientific">Pseudogymnoascus destructans (strain ATCC MYA-4855 / 20631-21)</name>
    <name type="common">Bat white-nose syndrome fungus</name>
    <name type="synonym">Geomyces destructans</name>
    <dbReference type="NCBI Taxonomy" id="658429"/>
    <lineage>
        <taxon>Eukaryota</taxon>
        <taxon>Fungi</taxon>
        <taxon>Dikarya</taxon>
        <taxon>Ascomycota</taxon>
        <taxon>Pezizomycotina</taxon>
        <taxon>Leotiomycetes</taxon>
        <taxon>Thelebolales</taxon>
        <taxon>Thelebolaceae</taxon>
        <taxon>Pseudogymnoascus</taxon>
    </lineage>
</organism>
<name>L8G571_PSED2</name>
<proteinExistence type="predicted"/>
<dbReference type="VEuPathDB" id="FungiDB:GMDG_00484"/>
<reference evidence="3" key="1">
    <citation type="submission" date="2010-09" db="EMBL/GenBank/DDBJ databases">
        <title>The genome sequence of Geomyces destructans 20631-21.</title>
        <authorList>
            <consortium name="The Broad Institute Genome Sequencing Platform"/>
            <person name="Cuomo C.A."/>
            <person name="Blehert D.S."/>
            <person name="Lorch J.M."/>
            <person name="Young S.K."/>
            <person name="Zeng Q."/>
            <person name="Gargeya S."/>
            <person name="Fitzgerald M."/>
            <person name="Haas B."/>
            <person name="Abouelleil A."/>
            <person name="Alvarado L."/>
            <person name="Arachchi H.M."/>
            <person name="Berlin A."/>
            <person name="Brown A."/>
            <person name="Chapman S.B."/>
            <person name="Chen Z."/>
            <person name="Dunbar C."/>
            <person name="Freedman E."/>
            <person name="Gearin G."/>
            <person name="Gellesch M."/>
            <person name="Goldberg J."/>
            <person name="Griggs A."/>
            <person name="Gujja S."/>
            <person name="Heiman D."/>
            <person name="Howarth C."/>
            <person name="Larson L."/>
            <person name="Lui A."/>
            <person name="MacDonald P.J.P."/>
            <person name="Montmayeur A."/>
            <person name="Murphy C."/>
            <person name="Neiman D."/>
            <person name="Pearson M."/>
            <person name="Priest M."/>
            <person name="Roberts A."/>
            <person name="Saif S."/>
            <person name="Shea T."/>
            <person name="Shenoy N."/>
            <person name="Sisk P."/>
            <person name="Stolte C."/>
            <person name="Sykes S."/>
            <person name="Wortman J."/>
            <person name="Nusbaum C."/>
            <person name="Birren B."/>
        </authorList>
    </citation>
    <scope>NUCLEOTIDE SEQUENCE [LARGE SCALE GENOMIC DNA]</scope>
    <source>
        <strain evidence="3">ATCC MYA-4855 / 20631-21</strain>
    </source>
</reference>
<dbReference type="HOGENOM" id="CLU_2224357_0_0_1"/>
<feature type="compositionally biased region" description="Polar residues" evidence="1">
    <location>
        <begin position="41"/>
        <end position="56"/>
    </location>
</feature>
<dbReference type="AlphaFoldDB" id="L8G571"/>
<keyword evidence="3" id="KW-1185">Reference proteome</keyword>
<sequence length="106" mass="11186">MLPCCTSTSTCLFDTYVSSIPSFLQLQPAWSKDLADYLSSNPSSLHQLSPTSSKQIVPSKASGPPELLQATPLGRPSKLGVDLDTAAAEKCPQSIPLSNIQQTPPG</sequence>
<evidence type="ECO:0000256" key="1">
    <source>
        <dbReference type="SAM" id="MobiDB-lite"/>
    </source>
</evidence>
<accession>L8G571</accession>
<protein>
    <submittedName>
        <fullName evidence="2">Uncharacterized protein</fullName>
    </submittedName>
</protein>
<feature type="region of interest" description="Disordered" evidence="1">
    <location>
        <begin position="41"/>
        <end position="79"/>
    </location>
</feature>
<dbReference type="EMBL" id="GL573173">
    <property type="protein sequence ID" value="ELR08420.1"/>
    <property type="molecule type" value="Genomic_DNA"/>
</dbReference>
<evidence type="ECO:0000313" key="2">
    <source>
        <dbReference type="EMBL" id="ELR08420.1"/>
    </source>
</evidence>
<evidence type="ECO:0000313" key="3">
    <source>
        <dbReference type="Proteomes" id="UP000011064"/>
    </source>
</evidence>